<keyword evidence="2" id="KW-1185">Reference proteome</keyword>
<accession>A0AAW0ASH1</accession>
<proteinExistence type="predicted"/>
<gene>
    <name evidence="1" type="ORF">R3P38DRAFT_3203724</name>
</gene>
<name>A0AAW0ASH1_9AGAR</name>
<protein>
    <recommendedName>
        <fullName evidence="3">Secreted protein</fullName>
    </recommendedName>
</protein>
<evidence type="ECO:0000313" key="2">
    <source>
        <dbReference type="Proteomes" id="UP001362999"/>
    </source>
</evidence>
<sequence>MPSLTSICYAAFYLAHVRVPGSHVYHAHEQSSPPGRTFTRLLLFLAFDTTRHARNSVVPSPLRKVINTSIVDLALFRHHHRPRHWHRTRTQLGLWHPDHRHRLVLFWEPSSTCKRKGCNTRTGAKKKGGW</sequence>
<dbReference type="EMBL" id="JAWWNJ010000052">
    <property type="protein sequence ID" value="KAK7015993.1"/>
    <property type="molecule type" value="Genomic_DNA"/>
</dbReference>
<evidence type="ECO:0008006" key="3">
    <source>
        <dbReference type="Google" id="ProtNLM"/>
    </source>
</evidence>
<evidence type="ECO:0000313" key="1">
    <source>
        <dbReference type="EMBL" id="KAK7015993.1"/>
    </source>
</evidence>
<comment type="caution">
    <text evidence="1">The sequence shown here is derived from an EMBL/GenBank/DDBJ whole genome shotgun (WGS) entry which is preliminary data.</text>
</comment>
<reference evidence="1 2" key="1">
    <citation type="journal article" date="2024" name="J Genomics">
        <title>Draft genome sequencing and assembly of Favolaschia claudopus CIRM-BRFM 2984 isolated from oak limbs.</title>
        <authorList>
            <person name="Navarro D."/>
            <person name="Drula E."/>
            <person name="Chaduli D."/>
            <person name="Cazenave R."/>
            <person name="Ahrendt S."/>
            <person name="Wang J."/>
            <person name="Lipzen A."/>
            <person name="Daum C."/>
            <person name="Barry K."/>
            <person name="Grigoriev I.V."/>
            <person name="Favel A."/>
            <person name="Rosso M.N."/>
            <person name="Martin F."/>
        </authorList>
    </citation>
    <scope>NUCLEOTIDE SEQUENCE [LARGE SCALE GENOMIC DNA]</scope>
    <source>
        <strain evidence="1 2">CIRM-BRFM 2984</strain>
    </source>
</reference>
<dbReference type="AlphaFoldDB" id="A0AAW0ASH1"/>
<dbReference type="Proteomes" id="UP001362999">
    <property type="component" value="Unassembled WGS sequence"/>
</dbReference>
<organism evidence="1 2">
    <name type="scientific">Favolaschia claudopus</name>
    <dbReference type="NCBI Taxonomy" id="2862362"/>
    <lineage>
        <taxon>Eukaryota</taxon>
        <taxon>Fungi</taxon>
        <taxon>Dikarya</taxon>
        <taxon>Basidiomycota</taxon>
        <taxon>Agaricomycotina</taxon>
        <taxon>Agaricomycetes</taxon>
        <taxon>Agaricomycetidae</taxon>
        <taxon>Agaricales</taxon>
        <taxon>Marasmiineae</taxon>
        <taxon>Mycenaceae</taxon>
        <taxon>Favolaschia</taxon>
    </lineage>
</organism>